<dbReference type="EMBL" id="CP159289">
    <property type="protein sequence ID" value="XCH26776.1"/>
    <property type="molecule type" value="Genomic_DNA"/>
</dbReference>
<evidence type="ECO:0000313" key="1">
    <source>
        <dbReference type="EMBL" id="XCH26776.1"/>
    </source>
</evidence>
<accession>A0AAU8FTN2</accession>
<keyword evidence="1" id="KW-0436">Ligase</keyword>
<proteinExistence type="predicted"/>
<dbReference type="Gene3D" id="3.90.1140.10">
    <property type="entry name" value="Cyclic phosphodiesterase"/>
    <property type="match status" value="1"/>
</dbReference>
<dbReference type="GO" id="GO:0016874">
    <property type="term" value="F:ligase activity"/>
    <property type="evidence" value="ECO:0007669"/>
    <property type="project" value="UniProtKB-KW"/>
</dbReference>
<dbReference type="Pfam" id="PF13563">
    <property type="entry name" value="2_5_RNA_ligase2"/>
    <property type="match status" value="1"/>
</dbReference>
<organism evidence="1">
    <name type="scientific">Dyadobacter sp. 676</name>
    <dbReference type="NCBI Taxonomy" id="3088362"/>
    <lineage>
        <taxon>Bacteria</taxon>
        <taxon>Pseudomonadati</taxon>
        <taxon>Bacteroidota</taxon>
        <taxon>Cytophagia</taxon>
        <taxon>Cytophagales</taxon>
        <taxon>Spirosomataceae</taxon>
        <taxon>Dyadobacter</taxon>
    </lineage>
</organism>
<gene>
    <name evidence="1" type="ORF">ABV298_10420</name>
</gene>
<dbReference type="AlphaFoldDB" id="A0AAU8FTN2"/>
<reference evidence="1" key="1">
    <citation type="submission" date="2024-06" db="EMBL/GenBank/DDBJ databases">
        <title>Sequencing and assembly of the genome of Dyadobacter sp. strain 676, a symbiont of Cyamopsis tetragonoloba.</title>
        <authorList>
            <person name="Guro P."/>
            <person name="Sazanova A."/>
            <person name="Kuznetsova I."/>
            <person name="Belimov A."/>
            <person name="Safronova V."/>
        </authorList>
    </citation>
    <scope>NUCLEOTIDE SEQUENCE</scope>
    <source>
        <strain evidence="1">676</strain>
    </source>
</reference>
<dbReference type="InterPro" id="IPR009097">
    <property type="entry name" value="Cyclic_Pdiesterase"/>
</dbReference>
<sequence>MNQPIRYIIAIRPPVDIIAEVKEMKQALKKAIGGFYNSVNSEAHITLFEFYAYDEHYPVMVKELTRAVGMLDPFELEFHGFNHFLASGAFYVHLTSHSSRSIIERCIRFRQVLSPEILSIHIEGWTEMFDTPHMTIGRRLQPHWIDIAYSLFKDFNAKFWCDSLAIRKFNDDRKQFDVVVELPMLGAGFKSGPTS</sequence>
<name>A0AAU8FTN2_9BACT</name>
<protein>
    <submittedName>
        <fullName evidence="1">2'-5' RNA ligase family protein</fullName>
    </submittedName>
</protein>
<dbReference type="SUPFAM" id="SSF55144">
    <property type="entry name" value="LigT-like"/>
    <property type="match status" value="1"/>
</dbReference>
<dbReference type="RefSeq" id="WP_353722059.1">
    <property type="nucleotide sequence ID" value="NZ_CP159289.1"/>
</dbReference>